<sequence>MRRGIRSLVLVGALTLALVGCAGLPMTGAVHEGLSSTAEPDVPDVQFKPNGPQAGATPEQIVDGFLNAGSGPAGGWATAREFLTGTAVDGWRPDAGATVDVLSARSIAVASSDQSSATVTVSLSPTATVDGEGAYTAVAEAAAPPLTFTLSKQSAGWRITSAPNGIVLDQDLFKSVFRAYSLMYYDPTWTFLVPDVRWFPTLNASTRIAAALINGQPSPWLAKSVVSAFPETVSLGSPSVPVVNGVAQVDLKESALTSDQTTLSRMQAQLTDSLASTGQVTSVTLSIAGSALDVTPAPSRDTRVDSRTLALTAKGFGFIAAGQVDELPGVSAAVAALSPRSVELSDDRTTAAVLAGNGAVTRVDAAGPAALDQRAGLIAPSIDPFGYIWSVPQTSPSALVAAGTGATRIAISSPWGGASRVDALQVSRDGTRIAALVISGGRSVLMVAGVVRDAQGVPKSLGDAVTLLSFPAGASDAAWLDESTLGVISGSGSSAQFTTVQIGGVATTADAPPGAVAIAGVNVPTIARVLDANGTVFIRSGTTWQQDSTGVSVLGTQQGSPLTSP</sequence>
<dbReference type="PATRIC" id="fig|400772.4.peg.2396"/>
<dbReference type="SMART" id="SM00909">
    <property type="entry name" value="Germane"/>
    <property type="match status" value="1"/>
</dbReference>
<dbReference type="Proteomes" id="UP000033451">
    <property type="component" value="Unassembled WGS sequence"/>
</dbReference>
<organism evidence="3 4">
    <name type="scientific">Microbacterium ginsengisoli</name>
    <dbReference type="NCBI Taxonomy" id="400772"/>
    <lineage>
        <taxon>Bacteria</taxon>
        <taxon>Bacillati</taxon>
        <taxon>Actinomycetota</taxon>
        <taxon>Actinomycetes</taxon>
        <taxon>Micrococcales</taxon>
        <taxon>Microbacteriaceae</taxon>
        <taxon>Microbacterium</taxon>
    </lineage>
</organism>
<dbReference type="Pfam" id="PF25976">
    <property type="entry name" value="LpqB_N"/>
    <property type="match status" value="1"/>
</dbReference>
<dbReference type="OrthoDB" id="3226781at2"/>
<feature type="domain" description="GerMN" evidence="2">
    <location>
        <begin position="205"/>
        <end position="296"/>
    </location>
</feature>
<dbReference type="InterPro" id="IPR018910">
    <property type="entry name" value="LpqB_C"/>
</dbReference>
<keyword evidence="3" id="KW-0449">Lipoprotein</keyword>
<protein>
    <submittedName>
        <fullName evidence="3">Lipoprotein LpqB</fullName>
    </submittedName>
</protein>
<dbReference type="STRING" id="400772.RR49_02384"/>
<dbReference type="AlphaFoldDB" id="A0A0F0LTM7"/>
<dbReference type="Pfam" id="PF10647">
    <property type="entry name" value="Gmad1"/>
    <property type="match status" value="1"/>
</dbReference>
<evidence type="ECO:0000259" key="2">
    <source>
        <dbReference type="SMART" id="SM00909"/>
    </source>
</evidence>
<evidence type="ECO:0000256" key="1">
    <source>
        <dbReference type="SAM" id="MobiDB-lite"/>
    </source>
</evidence>
<dbReference type="PROSITE" id="PS51257">
    <property type="entry name" value="PROKAR_LIPOPROTEIN"/>
    <property type="match status" value="1"/>
</dbReference>
<name>A0A0F0LTM7_9MICO</name>
<evidence type="ECO:0000313" key="4">
    <source>
        <dbReference type="Proteomes" id="UP000033451"/>
    </source>
</evidence>
<accession>A0A0F0LTM7</accession>
<evidence type="ECO:0000313" key="3">
    <source>
        <dbReference type="EMBL" id="KJL35625.1"/>
    </source>
</evidence>
<dbReference type="InterPro" id="IPR019606">
    <property type="entry name" value="GerMN"/>
</dbReference>
<feature type="region of interest" description="Disordered" evidence="1">
    <location>
        <begin position="34"/>
        <end position="57"/>
    </location>
</feature>
<dbReference type="Pfam" id="PF10646">
    <property type="entry name" value="Germane"/>
    <property type="match status" value="1"/>
</dbReference>
<reference evidence="3 4" key="1">
    <citation type="submission" date="2015-02" db="EMBL/GenBank/DDBJ databases">
        <title>Draft genome sequences of ten Microbacterium spp. with emphasis on heavy metal contaminated environments.</title>
        <authorList>
            <person name="Corretto E."/>
        </authorList>
    </citation>
    <scope>NUCLEOTIDE SEQUENCE [LARGE SCALE GENOMIC DNA]</scope>
    <source>
        <strain evidence="3 4">DSM 18659</strain>
    </source>
</reference>
<gene>
    <name evidence="3" type="primary">lpqB</name>
    <name evidence="3" type="ORF">RR49_02384</name>
</gene>
<dbReference type="RefSeq" id="WP_045248281.1">
    <property type="nucleotide sequence ID" value="NZ_JYIY01000078.1"/>
</dbReference>
<dbReference type="EMBL" id="JYIY01000078">
    <property type="protein sequence ID" value="KJL35625.1"/>
    <property type="molecule type" value="Genomic_DNA"/>
</dbReference>
<proteinExistence type="predicted"/>
<comment type="caution">
    <text evidence="3">The sequence shown here is derived from an EMBL/GenBank/DDBJ whole genome shotgun (WGS) entry which is preliminary data.</text>
</comment>
<dbReference type="InterPro" id="IPR059026">
    <property type="entry name" value="LpqB_N"/>
</dbReference>
<keyword evidence="4" id="KW-1185">Reference proteome</keyword>